<organism evidence="2 3">
    <name type="scientific">Leuconostoc mesenteroides subsp. mesenteroides (strain ATCC 8293 / DSM 20343 / BCRC 11652 / CCM 1803 / JCM 6124 / NCDO 523 / NBRC 100496 / NCIMB 8023 / NCTC 12954 / NRRL B-1118 / 37Y)</name>
    <dbReference type="NCBI Taxonomy" id="203120"/>
    <lineage>
        <taxon>Bacteria</taxon>
        <taxon>Bacillati</taxon>
        <taxon>Bacillota</taxon>
        <taxon>Bacilli</taxon>
        <taxon>Lactobacillales</taxon>
        <taxon>Lactobacillaceae</taxon>
        <taxon>Leuconostoc</taxon>
    </lineage>
</organism>
<dbReference type="AlphaFoldDB" id="Q03UR7"/>
<proteinExistence type="predicted"/>
<accession>Q03UR7</accession>
<dbReference type="GeneID" id="54763170"/>
<gene>
    <name evidence="2" type="ordered locus">LEUM_1985</name>
</gene>
<keyword evidence="1" id="KW-1133">Transmembrane helix</keyword>
<dbReference type="RefSeq" id="WP_010281505.1">
    <property type="nucleotide sequence ID" value="NC_008531.1"/>
</dbReference>
<sequence>MKKWYEEKQHKDMLFYGAMMLMVISPFLEGFGIITSMLAVFIAFYSTDDDDES</sequence>
<feature type="transmembrane region" description="Helical" evidence="1">
    <location>
        <begin position="21"/>
        <end position="45"/>
    </location>
</feature>
<dbReference type="Proteomes" id="UP000000362">
    <property type="component" value="Chromosome"/>
</dbReference>
<reference evidence="2 3" key="1">
    <citation type="journal article" date="2006" name="Proc. Natl. Acad. Sci. U.S.A.">
        <title>Comparative genomics of the lactic acid bacteria.</title>
        <authorList>
            <person name="Makarova K."/>
            <person name="Slesarev A."/>
            <person name="Wolf Y."/>
            <person name="Sorokin A."/>
            <person name="Mirkin B."/>
            <person name="Koonin E."/>
            <person name="Pavlov A."/>
            <person name="Pavlova N."/>
            <person name="Karamychev V."/>
            <person name="Polouchine N."/>
            <person name="Shakhova V."/>
            <person name="Grigoriev I."/>
            <person name="Lou Y."/>
            <person name="Rohksar D."/>
            <person name="Lucas S."/>
            <person name="Huang K."/>
            <person name="Goodstein D.M."/>
            <person name="Hawkins T."/>
            <person name="Plengvidhya V."/>
            <person name="Welker D."/>
            <person name="Hughes J."/>
            <person name="Goh Y."/>
            <person name="Benson A."/>
            <person name="Baldwin K."/>
            <person name="Lee J.H."/>
            <person name="Diaz-Muniz I."/>
            <person name="Dosti B."/>
            <person name="Smeianov V."/>
            <person name="Wechter W."/>
            <person name="Barabote R."/>
            <person name="Lorca G."/>
            <person name="Altermann E."/>
            <person name="Barrangou R."/>
            <person name="Ganesan B."/>
            <person name="Xie Y."/>
            <person name="Rawsthorne H."/>
            <person name="Tamir D."/>
            <person name="Parker C."/>
            <person name="Breidt F."/>
            <person name="Broadbent J."/>
            <person name="Hutkins R."/>
            <person name="O'Sullivan D."/>
            <person name="Steele J."/>
            <person name="Unlu G."/>
            <person name="Saier M."/>
            <person name="Klaenhammer T."/>
            <person name="Richardson P."/>
            <person name="Kozyavkin S."/>
            <person name="Weimer B."/>
            <person name="Mills D."/>
        </authorList>
    </citation>
    <scope>NUCLEOTIDE SEQUENCE [LARGE SCALE GENOMIC DNA]</scope>
    <source>
        <strain evidence="3">ATCC 8293 / DSM 20343 / BCRC 11652 / CCM 1803 / JCM 6124 / NCDO 523 / NBRC 100496 / NCIMB 8023 / NCTC 12954 / NRRL B-1118 / 37Y</strain>
    </source>
</reference>
<dbReference type="HOGENOM" id="CLU_3100415_0_0_9"/>
<keyword evidence="3" id="KW-1185">Reference proteome</keyword>
<keyword evidence="1" id="KW-0472">Membrane</keyword>
<dbReference type="EMBL" id="CP000414">
    <property type="protein sequence ID" value="ABJ63055.1"/>
    <property type="molecule type" value="Genomic_DNA"/>
</dbReference>
<keyword evidence="1" id="KW-0812">Transmembrane</keyword>
<evidence type="ECO:0000313" key="2">
    <source>
        <dbReference type="EMBL" id="ABJ63055.1"/>
    </source>
</evidence>
<dbReference type="KEGG" id="lme:LEUM_1985"/>
<evidence type="ECO:0000256" key="1">
    <source>
        <dbReference type="SAM" id="Phobius"/>
    </source>
</evidence>
<protein>
    <submittedName>
        <fullName evidence="2">Uncharacterized protein</fullName>
    </submittedName>
</protein>
<dbReference type="EnsemblBacteria" id="ABJ63055">
    <property type="protein sequence ID" value="ABJ63055"/>
    <property type="gene ID" value="LEUM_1985"/>
</dbReference>
<evidence type="ECO:0000313" key="3">
    <source>
        <dbReference type="Proteomes" id="UP000000362"/>
    </source>
</evidence>
<name>Q03UR7_LEUMM</name>